<dbReference type="EMBL" id="LR796866">
    <property type="protein sequence ID" value="CAB4171452.1"/>
    <property type="molecule type" value="Genomic_DNA"/>
</dbReference>
<evidence type="ECO:0000313" key="1">
    <source>
        <dbReference type="EMBL" id="CAB4165420.1"/>
    </source>
</evidence>
<evidence type="ECO:0000313" key="4">
    <source>
        <dbReference type="EMBL" id="CAB4199242.1"/>
    </source>
</evidence>
<dbReference type="EMBL" id="LR796778">
    <property type="protein sequence ID" value="CAB4165420.1"/>
    <property type="molecule type" value="Genomic_DNA"/>
</dbReference>
<reference evidence="1" key="1">
    <citation type="submission" date="2020-04" db="EMBL/GenBank/DDBJ databases">
        <authorList>
            <person name="Chiriac C."/>
            <person name="Salcher M."/>
            <person name="Ghai R."/>
            <person name="Kavagutti S V."/>
        </authorList>
    </citation>
    <scope>NUCLEOTIDE SEQUENCE</scope>
</reference>
<dbReference type="EMBL" id="LR797398">
    <property type="protein sequence ID" value="CAB4213409.1"/>
    <property type="molecule type" value="Genomic_DNA"/>
</dbReference>
<sequence length="95" mass="11332">MKINKTTRKLIAQEIKLVLGNDTLSYYQIWQKLKPVMGKKISIGLISSIIYTYLKNEVDYTPVHFGEKEWQVRMTIKLIIKSKQWKTKQPTQRYQ</sequence>
<protein>
    <submittedName>
        <fullName evidence="1">Uncharacterized protein</fullName>
    </submittedName>
</protein>
<dbReference type="EMBL" id="LR797284">
    <property type="protein sequence ID" value="CAB4199242.1"/>
    <property type="molecule type" value="Genomic_DNA"/>
</dbReference>
<name>A0A6J5P0H4_9CAUD</name>
<evidence type="ECO:0000313" key="5">
    <source>
        <dbReference type="EMBL" id="CAB4213409.1"/>
    </source>
</evidence>
<gene>
    <name evidence="3" type="ORF">UFOVP1001_47</name>
    <name evidence="4" type="ORF">UFOVP1338_29</name>
    <name evidence="5" type="ORF">UFOVP1447_24</name>
    <name evidence="6" type="ORF">UFOVP1599_20</name>
    <name evidence="1" type="ORF">UFOVP827_44</name>
    <name evidence="2" type="ORF">UFOVP916_23</name>
</gene>
<accession>A0A6J5P0H4</accession>
<dbReference type="EMBL" id="LR796950">
    <property type="protein sequence ID" value="CAB4177431.1"/>
    <property type="molecule type" value="Genomic_DNA"/>
</dbReference>
<proteinExistence type="predicted"/>
<evidence type="ECO:0000313" key="3">
    <source>
        <dbReference type="EMBL" id="CAB4177431.1"/>
    </source>
</evidence>
<evidence type="ECO:0000313" key="6">
    <source>
        <dbReference type="EMBL" id="CAB4218036.1"/>
    </source>
</evidence>
<evidence type="ECO:0000313" key="2">
    <source>
        <dbReference type="EMBL" id="CAB4171452.1"/>
    </source>
</evidence>
<organism evidence="1">
    <name type="scientific">uncultured Caudovirales phage</name>
    <dbReference type="NCBI Taxonomy" id="2100421"/>
    <lineage>
        <taxon>Viruses</taxon>
        <taxon>Duplodnaviria</taxon>
        <taxon>Heunggongvirae</taxon>
        <taxon>Uroviricota</taxon>
        <taxon>Caudoviricetes</taxon>
        <taxon>Peduoviridae</taxon>
        <taxon>Maltschvirus</taxon>
        <taxon>Maltschvirus maltsch</taxon>
    </lineage>
</organism>
<dbReference type="EMBL" id="LR797462">
    <property type="protein sequence ID" value="CAB4218036.1"/>
    <property type="molecule type" value="Genomic_DNA"/>
</dbReference>